<organism evidence="2 3">
    <name type="scientific">Microvirga aerophila</name>
    <dbReference type="NCBI Taxonomy" id="670291"/>
    <lineage>
        <taxon>Bacteria</taxon>
        <taxon>Pseudomonadati</taxon>
        <taxon>Pseudomonadota</taxon>
        <taxon>Alphaproteobacteria</taxon>
        <taxon>Hyphomicrobiales</taxon>
        <taxon>Methylobacteriaceae</taxon>
        <taxon>Microvirga</taxon>
    </lineage>
</organism>
<dbReference type="EMBL" id="BJYU01000211">
    <property type="protein sequence ID" value="GEO18580.1"/>
    <property type="molecule type" value="Genomic_DNA"/>
</dbReference>
<evidence type="ECO:0000256" key="1">
    <source>
        <dbReference type="SAM" id="MobiDB-lite"/>
    </source>
</evidence>
<evidence type="ECO:0000313" key="2">
    <source>
        <dbReference type="EMBL" id="GEO18580.1"/>
    </source>
</evidence>
<accession>A0A512C2Z1</accession>
<protein>
    <submittedName>
        <fullName evidence="2">Uncharacterized protein</fullName>
    </submittedName>
</protein>
<dbReference type="Proteomes" id="UP000321085">
    <property type="component" value="Unassembled WGS sequence"/>
</dbReference>
<name>A0A512C2Z1_9HYPH</name>
<feature type="region of interest" description="Disordered" evidence="1">
    <location>
        <begin position="43"/>
        <end position="66"/>
    </location>
</feature>
<dbReference type="AlphaFoldDB" id="A0A512C2Z1"/>
<gene>
    <name evidence="2" type="ORF">MAE02_62760</name>
</gene>
<proteinExistence type="predicted"/>
<feature type="compositionally biased region" description="Polar residues" evidence="1">
    <location>
        <begin position="45"/>
        <end position="57"/>
    </location>
</feature>
<comment type="caution">
    <text evidence="2">The sequence shown here is derived from an EMBL/GenBank/DDBJ whole genome shotgun (WGS) entry which is preliminary data.</text>
</comment>
<keyword evidence="3" id="KW-1185">Reference proteome</keyword>
<reference evidence="2 3" key="1">
    <citation type="submission" date="2019-07" db="EMBL/GenBank/DDBJ databases">
        <title>Whole genome shotgun sequence of Microvirga aerophila NBRC 106136.</title>
        <authorList>
            <person name="Hosoyama A."/>
            <person name="Uohara A."/>
            <person name="Ohji S."/>
            <person name="Ichikawa N."/>
        </authorList>
    </citation>
    <scope>NUCLEOTIDE SEQUENCE [LARGE SCALE GENOMIC DNA]</scope>
    <source>
        <strain evidence="2 3">NBRC 106136</strain>
    </source>
</reference>
<evidence type="ECO:0000313" key="3">
    <source>
        <dbReference type="Proteomes" id="UP000321085"/>
    </source>
</evidence>
<sequence>MPAAPYHRARDVFNASAPNPDAAEIHNCNRIAEGTFMNEFKAAPSANTGTQTASATETPRGIDIAP</sequence>